<accession>A0ABY7AXU6</accession>
<reference evidence="2" key="1">
    <citation type="submission" date="2022-11" db="EMBL/GenBank/DDBJ databases">
        <authorList>
            <person name="Mo P."/>
        </authorList>
    </citation>
    <scope>NUCLEOTIDE SEQUENCE</scope>
    <source>
        <strain evidence="2">HUAS 11-8</strain>
    </source>
</reference>
<sequence length="283" mass="29953">MSNPVPTVVVTGANSRTGRDLVPRLTGSGVRVVALVRTPEDLAADEVIADWTRSPRAAEALAEASAVVHLSGVFAAPDWDGYQAGNVATTRRVAEAIGPAARLVYLSYVGADPAADNWYLKSKGQAEDLLRSVRDSVIFRIHPIVRGGDAPSPFETMFRQTGPDSPVRVIGAGTQRFRPVHATDVVTALVNAVRGVGEAGTYDLVGPSEFPVTDLIERINGRTVPVERIPVEATAGLPWPPATVADLLANPVSPSDPDSAGRIFALNLTRPEVTWPITGPSRS</sequence>
<proteinExistence type="predicted"/>
<evidence type="ECO:0000259" key="1">
    <source>
        <dbReference type="Pfam" id="PF13460"/>
    </source>
</evidence>
<gene>
    <name evidence="2" type="ORF">ORV05_22945</name>
</gene>
<dbReference type="InterPro" id="IPR016040">
    <property type="entry name" value="NAD(P)-bd_dom"/>
</dbReference>
<dbReference type="EMBL" id="CP113836">
    <property type="protein sequence ID" value="WAL63838.1"/>
    <property type="molecule type" value="Genomic_DNA"/>
</dbReference>
<dbReference type="Pfam" id="PF13460">
    <property type="entry name" value="NAD_binding_10"/>
    <property type="match status" value="1"/>
</dbReference>
<dbReference type="Proteomes" id="UP001163203">
    <property type="component" value="Chromosome"/>
</dbReference>
<dbReference type="PANTHER" id="PTHR12126:SF11">
    <property type="entry name" value="NADH DEHYDROGENASE [UBIQUINONE] 1 ALPHA SUBCOMPLEX SUBUNIT 9, MITOCHONDRIAL"/>
    <property type="match status" value="1"/>
</dbReference>
<dbReference type="Gene3D" id="3.40.50.720">
    <property type="entry name" value="NAD(P)-binding Rossmann-like Domain"/>
    <property type="match status" value="1"/>
</dbReference>
<dbReference type="SUPFAM" id="SSF51735">
    <property type="entry name" value="NAD(P)-binding Rossmann-fold domains"/>
    <property type="match status" value="1"/>
</dbReference>
<feature type="domain" description="NAD(P)-binding" evidence="1">
    <location>
        <begin position="12"/>
        <end position="132"/>
    </location>
</feature>
<dbReference type="RefSeq" id="WP_268754081.1">
    <property type="nucleotide sequence ID" value="NZ_CP113836.1"/>
</dbReference>
<keyword evidence="3" id="KW-1185">Reference proteome</keyword>
<dbReference type="InterPro" id="IPR051207">
    <property type="entry name" value="ComplexI_NDUFA9_subunit"/>
</dbReference>
<evidence type="ECO:0000313" key="3">
    <source>
        <dbReference type="Proteomes" id="UP001163203"/>
    </source>
</evidence>
<name>A0ABY7AXU6_9PSEU</name>
<organism evidence="2 3">
    <name type="scientific">Amycolatopsis cynarae</name>
    <dbReference type="NCBI Taxonomy" id="2995223"/>
    <lineage>
        <taxon>Bacteria</taxon>
        <taxon>Bacillati</taxon>
        <taxon>Actinomycetota</taxon>
        <taxon>Actinomycetes</taxon>
        <taxon>Pseudonocardiales</taxon>
        <taxon>Pseudonocardiaceae</taxon>
        <taxon>Amycolatopsis</taxon>
    </lineage>
</organism>
<evidence type="ECO:0000313" key="2">
    <source>
        <dbReference type="EMBL" id="WAL63838.1"/>
    </source>
</evidence>
<protein>
    <submittedName>
        <fullName evidence="2">NAD(P)H-binding protein</fullName>
    </submittedName>
</protein>
<dbReference type="PANTHER" id="PTHR12126">
    <property type="entry name" value="NADH-UBIQUINONE OXIDOREDUCTASE 39 KDA SUBUNIT-RELATED"/>
    <property type="match status" value="1"/>
</dbReference>
<dbReference type="InterPro" id="IPR036291">
    <property type="entry name" value="NAD(P)-bd_dom_sf"/>
</dbReference>